<keyword evidence="2" id="KW-1185">Reference proteome</keyword>
<proteinExistence type="predicted"/>
<organism evidence="1 2">
    <name type="scientific">Lichenibacterium minor</name>
    <dbReference type="NCBI Taxonomy" id="2316528"/>
    <lineage>
        <taxon>Bacteria</taxon>
        <taxon>Pseudomonadati</taxon>
        <taxon>Pseudomonadota</taxon>
        <taxon>Alphaproteobacteria</taxon>
        <taxon>Hyphomicrobiales</taxon>
        <taxon>Lichenihabitantaceae</taxon>
        <taxon>Lichenibacterium</taxon>
    </lineage>
</organism>
<protein>
    <recommendedName>
        <fullName evidence="3">2OG-Fe dioxygenase family protein</fullName>
    </recommendedName>
</protein>
<evidence type="ECO:0000313" key="2">
    <source>
        <dbReference type="Proteomes" id="UP000290759"/>
    </source>
</evidence>
<dbReference type="EMBL" id="QYBB01000007">
    <property type="protein sequence ID" value="RYC32407.1"/>
    <property type="molecule type" value="Genomic_DNA"/>
</dbReference>
<name>A0A4Q2UB84_9HYPH</name>
<sequence>MDQPFPVFAPPPEAAPIVDRLRGDGYDFVAGPAMARLVEAAGGADWDGYARSWDDLRPDRFMADGGTYRKRRFACFSVSARGLAPKPQQPHFQAREHNPLNGGVARVFEPVLPAVAAHPMNRAIMSACLHVFAEATPPARRPAAWHAEMHQFRIEARPGENGQPTPEGLHRDGVDWVLVMMVRRQNVADGVSTIADAARRPVETATLAEPLDASLVDDHRVFHGVSPITAVDPSRPAFRDVLVVTFRAESGDA</sequence>
<evidence type="ECO:0008006" key="3">
    <source>
        <dbReference type="Google" id="ProtNLM"/>
    </source>
</evidence>
<accession>A0A4Q2UB84</accession>
<dbReference type="OrthoDB" id="6681382at2"/>
<dbReference type="Proteomes" id="UP000290759">
    <property type="component" value="Unassembled WGS sequence"/>
</dbReference>
<comment type="caution">
    <text evidence="1">The sequence shown here is derived from an EMBL/GenBank/DDBJ whole genome shotgun (WGS) entry which is preliminary data.</text>
</comment>
<reference evidence="1 2" key="2">
    <citation type="submission" date="2019-02" db="EMBL/GenBank/DDBJ databases">
        <title>'Lichenibacterium ramalinii' gen. nov. sp. nov., 'Lichenibacterium minor' gen. nov. sp. nov.</title>
        <authorList>
            <person name="Pankratov T."/>
        </authorList>
    </citation>
    <scope>NUCLEOTIDE SEQUENCE [LARGE SCALE GENOMIC DNA]</scope>
    <source>
        <strain evidence="1 2">RmlP026</strain>
    </source>
</reference>
<reference evidence="1 2" key="1">
    <citation type="submission" date="2018-12" db="EMBL/GenBank/DDBJ databases">
        <authorList>
            <person name="Grouzdev D.S."/>
            <person name="Krutkina M.S."/>
        </authorList>
    </citation>
    <scope>NUCLEOTIDE SEQUENCE [LARGE SCALE GENOMIC DNA]</scope>
    <source>
        <strain evidence="1 2">RmlP026</strain>
    </source>
</reference>
<gene>
    <name evidence="1" type="ORF">D3273_08425</name>
</gene>
<evidence type="ECO:0000313" key="1">
    <source>
        <dbReference type="EMBL" id="RYC32407.1"/>
    </source>
</evidence>
<dbReference type="Gene3D" id="2.60.120.620">
    <property type="entry name" value="q2cbj1_9rhob like domain"/>
    <property type="match status" value="1"/>
</dbReference>
<dbReference type="RefSeq" id="WP_129225417.1">
    <property type="nucleotide sequence ID" value="NZ_QYBB01000007.1"/>
</dbReference>
<dbReference type="GO" id="GO:0051213">
    <property type="term" value="F:dioxygenase activity"/>
    <property type="evidence" value="ECO:0007669"/>
    <property type="project" value="InterPro"/>
</dbReference>
<dbReference type="Pfam" id="PF10014">
    <property type="entry name" value="2OG-Fe_Oxy_2"/>
    <property type="match status" value="1"/>
</dbReference>
<dbReference type="InterPro" id="IPR018724">
    <property type="entry name" value="2OG-Fe_dioxygenase"/>
</dbReference>
<dbReference type="AlphaFoldDB" id="A0A4Q2UB84"/>